<accession>A0AAF3FQ42</accession>
<sequence>MFSNPLNFGHLPTELRSLIVNWLHDDEAHQMLAVSKMSRNLVLRRGNFPKFIQELKLWCKEQRDVEGEMKIDGIDGIDSALQISLIYRKNTLEERFYTIETTLVDQILWKQLNKRSIKKLVITLMELGSEFPEANAENLQNLGRFLSTFPALHLIHFEAQHSFFSVFLETFNPIVDVELASLHVHPHHNQCDDVDAAYAILAEKPFLKSTKFLNIGSGTNQWAIARQTTAVHVEINCDHSFSQLSDMVEEIGDKGIPSMHPSASCQIRSYRQIHVRRAEILSVIRKKNQIQIVYREDLMRNELHSLRRLQYFSSPRYAVRKGFTIDRLNGDFWTRRHFSNHDLGNCVYFIQTLNDEDFVGLFYLEEKPDGGDHTVMDVCIIWLRRSACVEGIIEMPIDTEISFLLDNSDFLPLSEENSDQKSAVSL</sequence>
<dbReference type="Proteomes" id="UP000887575">
    <property type="component" value="Unassembled WGS sequence"/>
</dbReference>
<evidence type="ECO:0000313" key="2">
    <source>
        <dbReference type="WBParaSite" id="MBELARI_LOCUS9320"/>
    </source>
</evidence>
<keyword evidence="1" id="KW-1185">Reference proteome</keyword>
<dbReference type="WBParaSite" id="MBELARI_LOCUS9320">
    <property type="protein sequence ID" value="MBELARI_LOCUS9320"/>
    <property type="gene ID" value="MBELARI_LOCUS9320"/>
</dbReference>
<dbReference type="AlphaFoldDB" id="A0AAF3FQ42"/>
<name>A0AAF3FQ42_9BILA</name>
<reference evidence="2" key="1">
    <citation type="submission" date="2024-02" db="UniProtKB">
        <authorList>
            <consortium name="WormBaseParasite"/>
        </authorList>
    </citation>
    <scope>IDENTIFICATION</scope>
</reference>
<organism evidence="1 2">
    <name type="scientific">Mesorhabditis belari</name>
    <dbReference type="NCBI Taxonomy" id="2138241"/>
    <lineage>
        <taxon>Eukaryota</taxon>
        <taxon>Metazoa</taxon>
        <taxon>Ecdysozoa</taxon>
        <taxon>Nematoda</taxon>
        <taxon>Chromadorea</taxon>
        <taxon>Rhabditida</taxon>
        <taxon>Rhabditina</taxon>
        <taxon>Rhabditomorpha</taxon>
        <taxon>Rhabditoidea</taxon>
        <taxon>Rhabditidae</taxon>
        <taxon>Mesorhabditinae</taxon>
        <taxon>Mesorhabditis</taxon>
    </lineage>
</organism>
<evidence type="ECO:0000313" key="1">
    <source>
        <dbReference type="Proteomes" id="UP000887575"/>
    </source>
</evidence>
<protein>
    <submittedName>
        <fullName evidence="2">F-box domain-containing protein</fullName>
    </submittedName>
</protein>
<proteinExistence type="predicted"/>